<dbReference type="GO" id="GO:0005525">
    <property type="term" value="F:GTP binding"/>
    <property type="evidence" value="ECO:0007669"/>
    <property type="project" value="UniProtKB-KW"/>
</dbReference>
<dbReference type="InterPro" id="IPR013783">
    <property type="entry name" value="Ig-like_fold"/>
</dbReference>
<dbReference type="CDD" id="cd00063">
    <property type="entry name" value="FN3"/>
    <property type="match status" value="1"/>
</dbReference>
<dbReference type="PANTHER" id="PTHR31594:SF14">
    <property type="entry name" value="FIBRONECTIN TYPE-III DOMAIN-CONTAINING PROTEIN"/>
    <property type="match status" value="1"/>
</dbReference>
<dbReference type="SUPFAM" id="SSF49265">
    <property type="entry name" value="Fibronectin type III"/>
    <property type="match status" value="1"/>
</dbReference>
<name>E9HU69_DAPPU</name>
<dbReference type="Pfam" id="PF00041">
    <property type="entry name" value="fn3"/>
    <property type="match status" value="1"/>
</dbReference>
<proteinExistence type="inferred from homology"/>
<dbReference type="SUPFAM" id="SSF52540">
    <property type="entry name" value="P-loop containing nucleoside triphosphate hydrolases"/>
    <property type="match status" value="1"/>
</dbReference>
<comment type="similarity">
    <text evidence="1">Belongs to the TRAFAC class TrmE-Era-EngA-EngB-Septin-like GTPase superfamily. Septin GTPase family.</text>
</comment>
<dbReference type="Gene3D" id="2.60.40.10">
    <property type="entry name" value="Immunoglobulins"/>
    <property type="match status" value="1"/>
</dbReference>
<evidence type="ECO:0000256" key="1">
    <source>
        <dbReference type="RuleBase" id="RU004560"/>
    </source>
</evidence>
<dbReference type="eggNOG" id="ENOG502QTS0">
    <property type="taxonomic scope" value="Eukaryota"/>
</dbReference>
<dbReference type="InterPro" id="IPR052090">
    <property type="entry name" value="Cytolytic_pore-forming_toxin"/>
</dbReference>
<gene>
    <name evidence="4" type="ORF">DAPPUDRAFT_333912</name>
</gene>
<dbReference type="STRING" id="6669.E9HU69"/>
<evidence type="ECO:0000313" key="5">
    <source>
        <dbReference type="Proteomes" id="UP000000305"/>
    </source>
</evidence>
<dbReference type="GO" id="GO:0003924">
    <property type="term" value="F:GTPase activity"/>
    <property type="evidence" value="ECO:0000318"/>
    <property type="project" value="GO_Central"/>
</dbReference>
<organism evidence="4 5">
    <name type="scientific">Daphnia pulex</name>
    <name type="common">Water flea</name>
    <dbReference type="NCBI Taxonomy" id="6669"/>
    <lineage>
        <taxon>Eukaryota</taxon>
        <taxon>Metazoa</taxon>
        <taxon>Ecdysozoa</taxon>
        <taxon>Arthropoda</taxon>
        <taxon>Crustacea</taxon>
        <taxon>Branchiopoda</taxon>
        <taxon>Diplostraca</taxon>
        <taxon>Cladocera</taxon>
        <taxon>Anomopoda</taxon>
        <taxon>Daphniidae</taxon>
        <taxon>Daphnia</taxon>
    </lineage>
</organism>
<reference evidence="4 5" key="1">
    <citation type="journal article" date="2011" name="Science">
        <title>The ecoresponsive genome of Daphnia pulex.</title>
        <authorList>
            <person name="Colbourne J.K."/>
            <person name="Pfrender M.E."/>
            <person name="Gilbert D."/>
            <person name="Thomas W.K."/>
            <person name="Tucker A."/>
            <person name="Oakley T.H."/>
            <person name="Tokishita S."/>
            <person name="Aerts A."/>
            <person name="Arnold G.J."/>
            <person name="Basu M.K."/>
            <person name="Bauer D.J."/>
            <person name="Caceres C.E."/>
            <person name="Carmel L."/>
            <person name="Casola C."/>
            <person name="Choi J.H."/>
            <person name="Detter J.C."/>
            <person name="Dong Q."/>
            <person name="Dusheyko S."/>
            <person name="Eads B.D."/>
            <person name="Frohlich T."/>
            <person name="Geiler-Samerotte K.A."/>
            <person name="Gerlach D."/>
            <person name="Hatcher P."/>
            <person name="Jogdeo S."/>
            <person name="Krijgsveld J."/>
            <person name="Kriventseva E.V."/>
            <person name="Kultz D."/>
            <person name="Laforsch C."/>
            <person name="Lindquist E."/>
            <person name="Lopez J."/>
            <person name="Manak J.R."/>
            <person name="Muller J."/>
            <person name="Pangilinan J."/>
            <person name="Patwardhan R.P."/>
            <person name="Pitluck S."/>
            <person name="Pritham E.J."/>
            <person name="Rechtsteiner A."/>
            <person name="Rho M."/>
            <person name="Rogozin I.B."/>
            <person name="Sakarya O."/>
            <person name="Salamov A."/>
            <person name="Schaack S."/>
            <person name="Shapiro H."/>
            <person name="Shiga Y."/>
            <person name="Skalitzky C."/>
            <person name="Smith Z."/>
            <person name="Souvorov A."/>
            <person name="Sung W."/>
            <person name="Tang Z."/>
            <person name="Tsuchiya D."/>
            <person name="Tu H."/>
            <person name="Vos H."/>
            <person name="Wang M."/>
            <person name="Wolf Y.I."/>
            <person name="Yamagata H."/>
            <person name="Yamada T."/>
            <person name="Ye Y."/>
            <person name="Shaw J.R."/>
            <person name="Andrews J."/>
            <person name="Crease T.J."/>
            <person name="Tang H."/>
            <person name="Lucas S.M."/>
            <person name="Robertson H.M."/>
            <person name="Bork P."/>
            <person name="Koonin E.V."/>
            <person name="Zdobnov E.M."/>
            <person name="Grigoriev I.V."/>
            <person name="Lynch M."/>
            <person name="Boore J.L."/>
        </authorList>
    </citation>
    <scope>NUCLEOTIDE SEQUENCE [LARGE SCALE GENOMIC DNA]</scope>
</reference>
<dbReference type="Pfam" id="PF00735">
    <property type="entry name" value="Septin"/>
    <property type="match status" value="1"/>
</dbReference>
<dbReference type="PANTHER" id="PTHR31594">
    <property type="entry name" value="AIG1-TYPE G DOMAIN-CONTAINING PROTEIN"/>
    <property type="match status" value="1"/>
</dbReference>
<dbReference type="InterPro" id="IPR027417">
    <property type="entry name" value="P-loop_NTPase"/>
</dbReference>
<dbReference type="CDD" id="cd00882">
    <property type="entry name" value="Ras_like_GTPase"/>
    <property type="match status" value="1"/>
</dbReference>
<dbReference type="AlphaFoldDB" id="E9HU69"/>
<dbReference type="InterPro" id="IPR003961">
    <property type="entry name" value="FN3_dom"/>
</dbReference>
<protein>
    <recommendedName>
        <fullName evidence="3">Fibronectin type-III domain-containing protein</fullName>
    </recommendedName>
</protein>
<dbReference type="Proteomes" id="UP000000305">
    <property type="component" value="Unassembled WGS sequence"/>
</dbReference>
<sequence length="1257" mass="143226">MADSKVIERHVTKMVVLGGRFQLGCLYDYRIDQTLPDRQYWALDDVASATRIDDQFRFELELPDSESTSNKWENMGLDEHLKATVIAGLIEKYRGAVGYLNHRQGLAQTPLNHASGDEKPSPKLEICPTDIVAGITYGAEAYCVLTQELNGNKEDEEAREAAEEYLSNIVAKMKEALKGKQNLTEFNDQFDKEEKNKLNRLKCHLYVDLQTPAFRECNVVDAYKNCLKLIQQVQISDIGNTSKVVPIAVRLFPLKVIMEQAGGELGVPYEFQDVDGELIARCCHVLDELERVDAKIKVIRNSNKKAKIEMSRKMSTTNKIVFLIDKKQLENELHDSFEKKYALVLSIPPLDERTNDILLEMKNYVETYEKLVETRKRTSSDDMNEYSSEPEDDDLPWHMIPRKEKQVMIKIRELAAHIEKNKHLEDKVQFLVLFGERGTKKLVCRYSLYEDGQLLKDKVNQLPGPPTMLQVETRNTSKGMSSIQLKWNCEDLGFPCHFIVEYRQSSGGNCPASMSLLEYNILAIFGKYTLLAGWIQKKTTKPGETEMRIPYKVGSTNMKIRVATDSCIGSSEFCDMIDTETALDANENAELDPENESEQMIEISKMEILASSVKNENKKTILHPPTNLEVKMVTQNTALIGWNLPSCGNPNQRFSYRIRYWSNGQDVSTSENLEIPSSELSCRLEQLQSQTTYSVNIVAVSNDGQEISAPSNEVHLTTLASSEGRFAERIAKNCKRIGKRNGMDVLNVPLIKCNAGQSTSGQRFAFNKTDSYKGKMQHKTILIMGATGSGKTTLINSMINYIFDLQWEDTFRFQLIQEQVTGSSKAESQTSRITAYDIHHAEGFRIPYSLTIVDTPGYGDTKGLNRDQEITDMVRKFFEDKSGIQELDVIGFVVQASLPRLTPTQKYIFDSVLSIFGKDVKENINFLLTFDDCQLPPVLKAITEADLPYATDPQTGDPVHHKFNNSSFFCFNTPGSEETDDDNYFDHFFWETGMENFQRFFTVLATMNTKSLALTKQVIDERKRLEVTVDGLQPLIKIGLTKMEEMRKTKMVIANSQAQIEANENVHFEIEVTRPKQIQIPTGRYLTNCNKCHVTCHNPCVIPNDDGKVECAAMDRSMPEGTRTCTICPNKCIWYMHSNQPYRWEYVKEKQVTSSGAIKQKYESELKKKLTAKELVEILEEDVEDNNKIVLERVEMVIKCIKRLDEIALRPNHFSTPEYIDLIITTEQREKSVGFKERIESLKKTASNGYHYLQGEE</sequence>
<dbReference type="SMART" id="SM00060">
    <property type="entry name" value="FN3"/>
    <property type="match status" value="1"/>
</dbReference>
<dbReference type="KEGG" id="dpx:DAPPUDRAFT_333912"/>
<feature type="compositionally biased region" description="Acidic residues" evidence="2">
    <location>
        <begin position="382"/>
        <end position="394"/>
    </location>
</feature>
<dbReference type="PhylomeDB" id="E9HU69"/>
<dbReference type="EMBL" id="GL732799">
    <property type="protein sequence ID" value="EFX64709.1"/>
    <property type="molecule type" value="Genomic_DNA"/>
</dbReference>
<dbReference type="Gene3D" id="3.40.50.300">
    <property type="entry name" value="P-loop containing nucleotide triphosphate hydrolases"/>
    <property type="match status" value="1"/>
</dbReference>
<dbReference type="GO" id="GO:0060090">
    <property type="term" value="F:molecular adaptor activity"/>
    <property type="evidence" value="ECO:0000318"/>
    <property type="project" value="GO_Central"/>
</dbReference>
<dbReference type="GO" id="GO:0005940">
    <property type="term" value="C:septin ring"/>
    <property type="evidence" value="ECO:0000318"/>
    <property type="project" value="GO_Central"/>
</dbReference>
<dbReference type="FunFam" id="3.40.50.300:FF:002209">
    <property type="entry name" value="Uncharacterized protein"/>
    <property type="match status" value="1"/>
</dbReference>
<feature type="region of interest" description="Disordered" evidence="2">
    <location>
        <begin position="376"/>
        <end position="396"/>
    </location>
</feature>
<dbReference type="GO" id="GO:0032153">
    <property type="term" value="C:cell division site"/>
    <property type="evidence" value="ECO:0000318"/>
    <property type="project" value="GO_Central"/>
</dbReference>
<keyword evidence="1" id="KW-0547">Nucleotide-binding</keyword>
<keyword evidence="1" id="KW-0342">GTP-binding</keyword>
<evidence type="ECO:0000256" key="2">
    <source>
        <dbReference type="SAM" id="MobiDB-lite"/>
    </source>
</evidence>
<dbReference type="HOGENOM" id="CLU_005320_0_0_1"/>
<dbReference type="PROSITE" id="PS50853">
    <property type="entry name" value="FN3"/>
    <property type="match status" value="1"/>
</dbReference>
<dbReference type="GO" id="GO:0031105">
    <property type="term" value="C:septin complex"/>
    <property type="evidence" value="ECO:0000318"/>
    <property type="project" value="GO_Central"/>
</dbReference>
<dbReference type="GO" id="GO:0008104">
    <property type="term" value="P:intracellular protein localization"/>
    <property type="evidence" value="ECO:0000318"/>
    <property type="project" value="GO_Central"/>
</dbReference>
<accession>E9HU69</accession>
<keyword evidence="5" id="KW-1185">Reference proteome</keyword>
<dbReference type="OrthoDB" id="8954335at2759"/>
<dbReference type="InParanoid" id="E9HU69"/>
<dbReference type="GO" id="GO:0061640">
    <property type="term" value="P:cytoskeleton-dependent cytokinesis"/>
    <property type="evidence" value="ECO:0000318"/>
    <property type="project" value="GO_Central"/>
</dbReference>
<dbReference type="InterPro" id="IPR036116">
    <property type="entry name" value="FN3_sf"/>
</dbReference>
<feature type="domain" description="Fibronectin type-III" evidence="3">
    <location>
        <begin position="624"/>
        <end position="721"/>
    </location>
</feature>
<evidence type="ECO:0000313" key="4">
    <source>
        <dbReference type="EMBL" id="EFX64709.1"/>
    </source>
</evidence>
<dbReference type="GO" id="GO:0015630">
    <property type="term" value="C:microtubule cytoskeleton"/>
    <property type="evidence" value="ECO:0000318"/>
    <property type="project" value="GO_Central"/>
</dbReference>
<evidence type="ECO:0000259" key="3">
    <source>
        <dbReference type="PROSITE" id="PS50853"/>
    </source>
</evidence>
<dbReference type="InterPro" id="IPR030379">
    <property type="entry name" value="G_SEPTIN_dom"/>
</dbReference>